<keyword evidence="2" id="KW-1185">Reference proteome</keyword>
<dbReference type="InterPro" id="IPR033856">
    <property type="entry name" value="Trp_halogen"/>
</dbReference>
<dbReference type="SUPFAM" id="SSF51905">
    <property type="entry name" value="FAD/NAD(P)-binding domain"/>
    <property type="match status" value="1"/>
</dbReference>
<organism evidence="1 2">
    <name type="scientific">Shewanella schlegeliana</name>
    <dbReference type="NCBI Taxonomy" id="190308"/>
    <lineage>
        <taxon>Bacteria</taxon>
        <taxon>Pseudomonadati</taxon>
        <taxon>Pseudomonadota</taxon>
        <taxon>Gammaproteobacteria</taxon>
        <taxon>Alteromonadales</taxon>
        <taxon>Shewanellaceae</taxon>
        <taxon>Shewanella</taxon>
    </lineage>
</organism>
<dbReference type="RefSeq" id="WP_202720373.1">
    <property type="nucleotide sequence ID" value="NZ_BPEX01000001.1"/>
</dbReference>
<evidence type="ECO:0000313" key="1">
    <source>
        <dbReference type="EMBL" id="MBL4912119.1"/>
    </source>
</evidence>
<name>A0ABS1SUB1_9GAMM</name>
<gene>
    <name evidence="1" type="ORF">JMA39_03090</name>
</gene>
<dbReference type="Pfam" id="PF04820">
    <property type="entry name" value="Trp_halogenase"/>
    <property type="match status" value="1"/>
</dbReference>
<sequence length="510" mass="57156">MSMTPPKNIVIIGGGTAGWMSASLLQHAWANAGCKITVIDSADIPKIGVGEGSTPALKRFFETLEITESEWMPRCNATYKCGISFPNWVTHTSHNSYFHPFYSDIDLKTGKAFIHNADLKRQGVVVDAHPDSYWLQSYLAKESRCPKTDIALNGTMEYGYHFDSALLGEYLKERAIGLGARHVCDTVEHIETNENNIIKLLVTQSGEIISSELFIDCTGFSALLIGKTLNTPFKDYSDSLLNDSAIAIPSTIKNLEPIAPFTESAALSAGWAWKIPLSSRYGNGYVYSSKYIDSETAEAELRAHIGKSCDGMPAKHLSMRLGRVEKHWHKNVLAVGLSQGFIEPLEATALMAVQYTLEEFIRSYDQDGLTKQSQFNSKINAMFDAIKDYIQAHYFLNTRTDSQYWLDARKQQSCSDKLKQIIAVWDTANGNLEKILEETQSQTAYLTPSWYCLLAGKGRFQQHTTHSVTSDNAVNLDDISHYFNKVTQHFPPHQQQLQSLYGKDWIESNE</sequence>
<reference evidence="1 2" key="1">
    <citation type="submission" date="2021-01" db="EMBL/GenBank/DDBJ databases">
        <title>Genome sequence of Shewanella schlegeliana JCM 11561.</title>
        <authorList>
            <person name="Zhang H."/>
            <person name="Li C."/>
        </authorList>
    </citation>
    <scope>NUCLEOTIDE SEQUENCE [LARGE SCALE GENOMIC DNA]</scope>
    <source>
        <strain evidence="1 2">JCM 11561</strain>
    </source>
</reference>
<proteinExistence type="predicted"/>
<dbReference type="InterPro" id="IPR006905">
    <property type="entry name" value="Flavin_halogenase"/>
</dbReference>
<dbReference type="Proteomes" id="UP000604898">
    <property type="component" value="Unassembled WGS sequence"/>
</dbReference>
<dbReference type="InterPro" id="IPR036188">
    <property type="entry name" value="FAD/NAD-bd_sf"/>
</dbReference>
<evidence type="ECO:0000313" key="2">
    <source>
        <dbReference type="Proteomes" id="UP000604898"/>
    </source>
</evidence>
<comment type="caution">
    <text evidence="1">The sequence shown here is derived from an EMBL/GenBank/DDBJ whole genome shotgun (WGS) entry which is preliminary data.</text>
</comment>
<dbReference type="InterPro" id="IPR050816">
    <property type="entry name" value="Flavin-dep_Halogenase_NPB"/>
</dbReference>
<dbReference type="EMBL" id="JAESVD010000002">
    <property type="protein sequence ID" value="MBL4912119.1"/>
    <property type="molecule type" value="Genomic_DNA"/>
</dbReference>
<dbReference type="PIRSF" id="PIRSF011396">
    <property type="entry name" value="Trp_halogenase"/>
    <property type="match status" value="1"/>
</dbReference>
<protein>
    <submittedName>
        <fullName evidence="1">Tryptophan 7-halogenase</fullName>
    </submittedName>
</protein>
<dbReference type="PANTHER" id="PTHR43747">
    <property type="entry name" value="FAD-BINDING PROTEIN"/>
    <property type="match status" value="1"/>
</dbReference>
<accession>A0ABS1SUB1</accession>
<dbReference type="Gene3D" id="3.50.50.60">
    <property type="entry name" value="FAD/NAD(P)-binding domain"/>
    <property type="match status" value="1"/>
</dbReference>
<dbReference type="PANTHER" id="PTHR43747:SF4">
    <property type="entry name" value="FLAVIN-DEPENDENT TRYPTOPHAN HALOGENASE"/>
    <property type="match status" value="1"/>
</dbReference>